<sequence length="230" mass="25890">MRWHGIRQTFAGLLEGRLPGYLWYLPRELTRRHPQLLQMLKKNAHRLTTPLDVYATLRGVLEDFKLLDAPSTQPFLVAKAVVRDINRILKPYAQRCARLSLQRVEGAYAHTVEDPKESSSFGGAQWGELYTEDLKVPGSFLCFGTKIILKKRETDSDTEGPWSSDVREYTVSLVTTPGGAVFEAMARVFDGAVTVMGEVLRTSLYGNSSHCVPTMPYRKFCYCLQPASPS</sequence>
<reference evidence="1" key="1">
    <citation type="journal article" date="2020" name="Cell">
        <title>Large-Scale Comparative Analyses of Tick Genomes Elucidate Their Genetic Diversity and Vector Capacities.</title>
        <authorList>
            <consortium name="Tick Genome and Microbiome Consortium (TIGMIC)"/>
            <person name="Jia N."/>
            <person name="Wang J."/>
            <person name="Shi W."/>
            <person name="Du L."/>
            <person name="Sun Y."/>
            <person name="Zhan W."/>
            <person name="Jiang J.F."/>
            <person name="Wang Q."/>
            <person name="Zhang B."/>
            <person name="Ji P."/>
            <person name="Bell-Sakyi L."/>
            <person name="Cui X.M."/>
            <person name="Yuan T.T."/>
            <person name="Jiang B.G."/>
            <person name="Yang W.F."/>
            <person name="Lam T.T."/>
            <person name="Chang Q.C."/>
            <person name="Ding S.J."/>
            <person name="Wang X.J."/>
            <person name="Zhu J.G."/>
            <person name="Ruan X.D."/>
            <person name="Zhao L."/>
            <person name="Wei J.T."/>
            <person name="Ye R.Z."/>
            <person name="Que T.C."/>
            <person name="Du C.H."/>
            <person name="Zhou Y.H."/>
            <person name="Cheng J.X."/>
            <person name="Dai P.F."/>
            <person name="Guo W.B."/>
            <person name="Han X.H."/>
            <person name="Huang E.J."/>
            <person name="Li L.F."/>
            <person name="Wei W."/>
            <person name="Gao Y.C."/>
            <person name="Liu J.Z."/>
            <person name="Shao H.Z."/>
            <person name="Wang X."/>
            <person name="Wang C.C."/>
            <person name="Yang T.C."/>
            <person name="Huo Q.B."/>
            <person name="Li W."/>
            <person name="Chen H.Y."/>
            <person name="Chen S.E."/>
            <person name="Zhou L.G."/>
            <person name="Ni X.B."/>
            <person name="Tian J.H."/>
            <person name="Sheng Y."/>
            <person name="Liu T."/>
            <person name="Pan Y.S."/>
            <person name="Xia L.Y."/>
            <person name="Li J."/>
            <person name="Zhao F."/>
            <person name="Cao W.C."/>
        </authorList>
    </citation>
    <scope>NUCLEOTIDE SEQUENCE</scope>
    <source>
        <strain evidence="1">Rsan-2018</strain>
    </source>
</reference>
<dbReference type="InterPro" id="IPR004245">
    <property type="entry name" value="DUF229"/>
</dbReference>
<keyword evidence="2" id="KW-1185">Reference proteome</keyword>
<comment type="caution">
    <text evidence="1">The sequence shown here is derived from an EMBL/GenBank/DDBJ whole genome shotgun (WGS) entry which is preliminary data.</text>
</comment>
<proteinExistence type="predicted"/>
<reference evidence="1" key="2">
    <citation type="submission" date="2021-09" db="EMBL/GenBank/DDBJ databases">
        <authorList>
            <person name="Jia N."/>
            <person name="Wang J."/>
            <person name="Shi W."/>
            <person name="Du L."/>
            <person name="Sun Y."/>
            <person name="Zhan W."/>
            <person name="Jiang J."/>
            <person name="Wang Q."/>
            <person name="Zhang B."/>
            <person name="Ji P."/>
            <person name="Sakyi L.B."/>
            <person name="Cui X."/>
            <person name="Yuan T."/>
            <person name="Jiang B."/>
            <person name="Yang W."/>
            <person name="Lam T.T.-Y."/>
            <person name="Chang Q."/>
            <person name="Ding S."/>
            <person name="Wang X."/>
            <person name="Zhu J."/>
            <person name="Ruan X."/>
            <person name="Zhao L."/>
            <person name="Wei J."/>
            <person name="Que T."/>
            <person name="Du C."/>
            <person name="Cheng J."/>
            <person name="Dai P."/>
            <person name="Han X."/>
            <person name="Huang E."/>
            <person name="Gao Y."/>
            <person name="Liu J."/>
            <person name="Shao H."/>
            <person name="Ye R."/>
            <person name="Li L."/>
            <person name="Wei W."/>
            <person name="Wang X."/>
            <person name="Wang C."/>
            <person name="Huo Q."/>
            <person name="Li W."/>
            <person name="Guo W."/>
            <person name="Chen H."/>
            <person name="Chen S."/>
            <person name="Zhou L."/>
            <person name="Zhou L."/>
            <person name="Ni X."/>
            <person name="Tian J."/>
            <person name="Zhou Y."/>
            <person name="Sheng Y."/>
            <person name="Liu T."/>
            <person name="Pan Y."/>
            <person name="Xia L."/>
            <person name="Li J."/>
            <person name="Zhao F."/>
            <person name="Cao W."/>
        </authorList>
    </citation>
    <scope>NUCLEOTIDE SEQUENCE</scope>
    <source>
        <strain evidence="1">Rsan-2018</strain>
        <tissue evidence="1">Larvae</tissue>
    </source>
</reference>
<evidence type="ECO:0000313" key="2">
    <source>
        <dbReference type="Proteomes" id="UP000821837"/>
    </source>
</evidence>
<dbReference type="Pfam" id="PF02995">
    <property type="entry name" value="DUF229"/>
    <property type="match status" value="1"/>
</dbReference>
<dbReference type="AlphaFoldDB" id="A0A9D4T0D0"/>
<name>A0A9D4T0D0_RHISA</name>
<protein>
    <submittedName>
        <fullName evidence="1">Uncharacterized protein</fullName>
    </submittedName>
</protein>
<dbReference type="EMBL" id="JABSTV010001249">
    <property type="protein sequence ID" value="KAH7963239.1"/>
    <property type="molecule type" value="Genomic_DNA"/>
</dbReference>
<dbReference type="Proteomes" id="UP000821837">
    <property type="component" value="Chromosome 3"/>
</dbReference>
<evidence type="ECO:0000313" key="1">
    <source>
        <dbReference type="EMBL" id="KAH7963239.1"/>
    </source>
</evidence>
<gene>
    <name evidence="1" type="ORF">HPB52_020236</name>
</gene>
<organism evidence="1 2">
    <name type="scientific">Rhipicephalus sanguineus</name>
    <name type="common">Brown dog tick</name>
    <name type="synonym">Ixodes sanguineus</name>
    <dbReference type="NCBI Taxonomy" id="34632"/>
    <lineage>
        <taxon>Eukaryota</taxon>
        <taxon>Metazoa</taxon>
        <taxon>Ecdysozoa</taxon>
        <taxon>Arthropoda</taxon>
        <taxon>Chelicerata</taxon>
        <taxon>Arachnida</taxon>
        <taxon>Acari</taxon>
        <taxon>Parasitiformes</taxon>
        <taxon>Ixodida</taxon>
        <taxon>Ixodoidea</taxon>
        <taxon>Ixodidae</taxon>
        <taxon>Rhipicephalinae</taxon>
        <taxon>Rhipicephalus</taxon>
        <taxon>Rhipicephalus</taxon>
    </lineage>
</organism>
<dbReference type="PANTHER" id="PTHR10974">
    <property type="entry name" value="FI08016P-RELATED"/>
    <property type="match status" value="1"/>
</dbReference>
<dbReference type="GO" id="GO:0005615">
    <property type="term" value="C:extracellular space"/>
    <property type="evidence" value="ECO:0007669"/>
    <property type="project" value="TreeGrafter"/>
</dbReference>
<dbReference type="PANTHER" id="PTHR10974:SF1">
    <property type="entry name" value="FI08016P-RELATED"/>
    <property type="match status" value="1"/>
</dbReference>
<accession>A0A9D4T0D0</accession>